<protein>
    <submittedName>
        <fullName evidence="1">ATPases of the AAA+ class</fullName>
    </submittedName>
</protein>
<accession>A0A1W1E6J1</accession>
<dbReference type="AlphaFoldDB" id="A0A1W1E6J1"/>
<sequence>MRFSAEKFAQSKHKRLTLLGMSGVGKTHLSKLLLIPFIKTNDTKSTNYCPF</sequence>
<proteinExistence type="predicted"/>
<organism evidence="1">
    <name type="scientific">hydrothermal vent metagenome</name>
    <dbReference type="NCBI Taxonomy" id="652676"/>
    <lineage>
        <taxon>unclassified sequences</taxon>
        <taxon>metagenomes</taxon>
        <taxon>ecological metagenomes</taxon>
    </lineage>
</organism>
<dbReference type="SUPFAM" id="SSF52540">
    <property type="entry name" value="P-loop containing nucleoside triphosphate hydrolases"/>
    <property type="match status" value="1"/>
</dbReference>
<dbReference type="Gene3D" id="3.40.50.300">
    <property type="entry name" value="P-loop containing nucleotide triphosphate hydrolases"/>
    <property type="match status" value="1"/>
</dbReference>
<dbReference type="EMBL" id="FPHZ01000241">
    <property type="protein sequence ID" value="SFV89584.1"/>
    <property type="molecule type" value="Genomic_DNA"/>
</dbReference>
<name>A0A1W1E6J1_9ZZZZ</name>
<dbReference type="InterPro" id="IPR027417">
    <property type="entry name" value="P-loop_NTPase"/>
</dbReference>
<gene>
    <name evidence="1" type="ORF">MNB_SUP05-SYMBIONT-5-1038</name>
</gene>
<evidence type="ECO:0000313" key="1">
    <source>
        <dbReference type="EMBL" id="SFV89584.1"/>
    </source>
</evidence>
<reference evidence="1" key="1">
    <citation type="submission" date="2016-10" db="EMBL/GenBank/DDBJ databases">
        <authorList>
            <person name="de Groot N.N."/>
        </authorList>
    </citation>
    <scope>NUCLEOTIDE SEQUENCE</scope>
</reference>